<dbReference type="eggNOG" id="KOG2509">
    <property type="taxonomic scope" value="Eukaryota"/>
</dbReference>
<dbReference type="InterPro" id="IPR010978">
    <property type="entry name" value="tRNA-bd_arm"/>
</dbReference>
<evidence type="ECO:0000256" key="1">
    <source>
        <dbReference type="SAM" id="Coils"/>
    </source>
</evidence>
<dbReference type="Proteomes" id="UP000002058">
    <property type="component" value="Unassembled WGS sequence"/>
</dbReference>
<dbReference type="GO" id="GO:0006434">
    <property type="term" value="P:seryl-tRNA aminoacylation"/>
    <property type="evidence" value="ECO:0007669"/>
    <property type="project" value="InterPro"/>
</dbReference>
<dbReference type="GO" id="GO:0004828">
    <property type="term" value="F:serine-tRNA ligase activity"/>
    <property type="evidence" value="ECO:0007669"/>
    <property type="project" value="InterPro"/>
</dbReference>
<accession>C4JYJ8</accession>
<dbReference type="AlphaFoldDB" id="C4JYJ8"/>
<gene>
    <name evidence="3" type="ORF">UREG_07249</name>
</gene>
<evidence type="ECO:0000313" key="3">
    <source>
        <dbReference type="EMBL" id="EEP82384.1"/>
    </source>
</evidence>
<sequence>MNTPFICLRCQTCLRPVRRFSSSSRLLDARPATGPKPAPNIKHIRDHAGLYAQNCLDRNYTALAEYPSRIQSLADEAARLQRSLNAPRSKIKHVQKAIARLATSKEEQDNYKNEALAALHREAKQLKDASQALTDRREACLQQIQQLALALPNLTAPETPVGDTPRVRDYINYNPHSPPPYVSSPEPARNHVAIGTALGLLDFASAATSTGWGWYYLTNEGALLEQALVQYALRVAMRRGWKPVAPPSLVYSYIAEACGFQPRDAQQRAAHLGHRAARA</sequence>
<dbReference type="OrthoDB" id="10264585at2759"/>
<dbReference type="PANTHER" id="PTHR11778">
    <property type="entry name" value="SERYL-TRNA SYNTHETASE"/>
    <property type="match status" value="1"/>
</dbReference>
<name>C4JYJ8_UNCRE</name>
<dbReference type="SUPFAM" id="SSF55681">
    <property type="entry name" value="Class II aaRS and biotin synthetases"/>
    <property type="match status" value="1"/>
</dbReference>
<dbReference type="GO" id="GO:0005524">
    <property type="term" value="F:ATP binding"/>
    <property type="evidence" value="ECO:0007669"/>
    <property type="project" value="InterPro"/>
</dbReference>
<dbReference type="InterPro" id="IPR042103">
    <property type="entry name" value="SerRS_1_N_sf"/>
</dbReference>
<dbReference type="Gene3D" id="3.30.930.10">
    <property type="entry name" value="Bira Bifunctional Protein, Domain 2"/>
    <property type="match status" value="1"/>
</dbReference>
<dbReference type="GeneID" id="8438794"/>
<feature type="coiled-coil region" evidence="1">
    <location>
        <begin position="94"/>
        <end position="143"/>
    </location>
</feature>
<proteinExistence type="predicted"/>
<protein>
    <recommendedName>
        <fullName evidence="2">Serine-tRNA synthetase type1 N-terminal domain-containing protein</fullName>
    </recommendedName>
</protein>
<dbReference type="UniPathway" id="UPA00906">
    <property type="reaction ID" value="UER00895"/>
</dbReference>
<evidence type="ECO:0000259" key="2">
    <source>
        <dbReference type="Pfam" id="PF02403"/>
    </source>
</evidence>
<dbReference type="HOGENOM" id="CLU_937290_0_0_1"/>
<keyword evidence="1" id="KW-0175">Coiled coil</keyword>
<dbReference type="InParanoid" id="C4JYJ8"/>
<dbReference type="STRING" id="336963.C4JYJ8"/>
<organism evidence="3 4">
    <name type="scientific">Uncinocarpus reesii (strain UAMH 1704)</name>
    <dbReference type="NCBI Taxonomy" id="336963"/>
    <lineage>
        <taxon>Eukaryota</taxon>
        <taxon>Fungi</taxon>
        <taxon>Dikarya</taxon>
        <taxon>Ascomycota</taxon>
        <taxon>Pezizomycotina</taxon>
        <taxon>Eurotiomycetes</taxon>
        <taxon>Eurotiomycetidae</taxon>
        <taxon>Onygenales</taxon>
        <taxon>Onygenaceae</taxon>
        <taxon>Uncinocarpus</taxon>
    </lineage>
</organism>
<dbReference type="Pfam" id="PF02403">
    <property type="entry name" value="Seryl_tRNA_N"/>
    <property type="match status" value="1"/>
</dbReference>
<keyword evidence="4" id="KW-1185">Reference proteome</keyword>
<dbReference type="InterPro" id="IPR015866">
    <property type="entry name" value="Ser-tRNA-synth_1_N"/>
</dbReference>
<dbReference type="Gene3D" id="1.10.287.40">
    <property type="entry name" value="Serine-tRNA synthetase, tRNA binding domain"/>
    <property type="match status" value="1"/>
</dbReference>
<reference evidence="4" key="1">
    <citation type="journal article" date="2009" name="Genome Res.">
        <title>Comparative genomic analyses of the human fungal pathogens Coccidioides and their relatives.</title>
        <authorList>
            <person name="Sharpton T.J."/>
            <person name="Stajich J.E."/>
            <person name="Rounsley S.D."/>
            <person name="Gardner M.J."/>
            <person name="Wortman J.R."/>
            <person name="Jordar V.S."/>
            <person name="Maiti R."/>
            <person name="Kodira C.D."/>
            <person name="Neafsey D.E."/>
            <person name="Zeng Q."/>
            <person name="Hung C.-Y."/>
            <person name="McMahan C."/>
            <person name="Muszewska A."/>
            <person name="Grynberg M."/>
            <person name="Mandel M.A."/>
            <person name="Kellner E.M."/>
            <person name="Barker B.M."/>
            <person name="Galgiani J.N."/>
            <person name="Orbach M.J."/>
            <person name="Kirkland T.N."/>
            <person name="Cole G.T."/>
            <person name="Henn M.R."/>
            <person name="Birren B.W."/>
            <person name="Taylor J.W."/>
        </authorList>
    </citation>
    <scope>NUCLEOTIDE SEQUENCE [LARGE SCALE GENOMIC DNA]</scope>
    <source>
        <strain evidence="4">UAMH 1704</strain>
    </source>
</reference>
<dbReference type="InterPro" id="IPR002317">
    <property type="entry name" value="Ser-tRNA-ligase_type_1"/>
</dbReference>
<evidence type="ECO:0000313" key="4">
    <source>
        <dbReference type="Proteomes" id="UP000002058"/>
    </source>
</evidence>
<dbReference type="InterPro" id="IPR045864">
    <property type="entry name" value="aa-tRNA-synth_II/BPL/LPL"/>
</dbReference>
<dbReference type="VEuPathDB" id="FungiDB:UREG_07249"/>
<dbReference type="KEGG" id="ure:UREG_07249"/>
<feature type="domain" description="Serine-tRNA synthetase type1 N-terminal" evidence="2">
    <location>
        <begin position="40"/>
        <end position="154"/>
    </location>
</feature>
<dbReference type="EMBL" id="CH476619">
    <property type="protein sequence ID" value="EEP82384.1"/>
    <property type="molecule type" value="Genomic_DNA"/>
</dbReference>
<dbReference type="RefSeq" id="XP_002582476.1">
    <property type="nucleotide sequence ID" value="XM_002582430.1"/>
</dbReference>
<dbReference type="SUPFAM" id="SSF46589">
    <property type="entry name" value="tRNA-binding arm"/>
    <property type="match status" value="1"/>
</dbReference>